<dbReference type="InterPro" id="IPR019797">
    <property type="entry name" value="Glutamate_5-kinase_CS"/>
</dbReference>
<dbReference type="InterPro" id="IPR002478">
    <property type="entry name" value="PUA"/>
</dbReference>
<dbReference type="NCBIfam" id="TIGR01027">
    <property type="entry name" value="proB"/>
    <property type="match status" value="1"/>
</dbReference>
<keyword evidence="3 8" id="KW-0641">Proline biosynthesis</keyword>
<feature type="binding site" evidence="8">
    <location>
        <position position="141"/>
    </location>
    <ligand>
        <name>substrate</name>
    </ligand>
</feature>
<sequence length="372" mass="39863">MRDKVAGARRWVVKIGSALLTADGRGLDHGSMAVWVEQMVALREAGVELVLVSSGAVAAGMSRLGWSARPKAIRELQAAAAVGQMGLVQAWESSFSRHGLHAAQILVTHDDLSDRKRYLNARSTLRTLVDLGVIPVINENDTVVTDEIRFGDNDTLAALVANLVEADLLVILTDRDGMFDADPRNNPDAKLIFEARADDPALDGVAGGTGGALGRGGMQTKLRAARLAARSGAHTVIVGGRIERVLGRLKAGERLGTLLAPEQEMLAARKQWLAGHLQMRGTLVLDGGAVQALVRDHKSLLPVGVTEVDGNFRRGEMVVCVDQEGREVARGLANYSAVEAQKIIGHSSDLIEKLLGYVDEPELVHRDNLILV</sequence>
<dbReference type="PRINTS" id="PR00474">
    <property type="entry name" value="GLU5KINASE"/>
</dbReference>
<comment type="function">
    <text evidence="8">Catalyzes the transfer of a phosphate group to glutamate to form L-glutamate 5-phosphate.</text>
</comment>
<keyword evidence="1 8" id="KW-0963">Cytoplasm</keyword>
<evidence type="ECO:0000256" key="1">
    <source>
        <dbReference type="ARBA" id="ARBA00022490"/>
    </source>
</evidence>
<evidence type="ECO:0000256" key="3">
    <source>
        <dbReference type="ARBA" id="ARBA00022650"/>
    </source>
</evidence>
<dbReference type="InterPro" id="IPR011529">
    <property type="entry name" value="Glu_5kinase"/>
</dbReference>
<dbReference type="InterPro" id="IPR001048">
    <property type="entry name" value="Asp/Glu/Uridylate_kinase"/>
</dbReference>
<comment type="similarity">
    <text evidence="8">Belongs to the glutamate 5-kinase family.</text>
</comment>
<dbReference type="GO" id="GO:0004349">
    <property type="term" value="F:glutamate 5-kinase activity"/>
    <property type="evidence" value="ECO:0007669"/>
    <property type="project" value="UniProtKB-EC"/>
</dbReference>
<keyword evidence="2 8" id="KW-0028">Amino-acid biosynthesis</keyword>
<dbReference type="HAMAP" id="MF_00456">
    <property type="entry name" value="ProB"/>
    <property type="match status" value="1"/>
</dbReference>
<dbReference type="RefSeq" id="WP_377816322.1">
    <property type="nucleotide sequence ID" value="NZ_JBHRSJ010000034.1"/>
</dbReference>
<feature type="binding site" evidence="8">
    <location>
        <position position="54"/>
    </location>
    <ligand>
        <name>substrate</name>
    </ligand>
</feature>
<protein>
    <recommendedName>
        <fullName evidence="8">Glutamate 5-kinase</fullName>
        <ecNumber evidence="8">2.7.2.11</ecNumber>
    </recommendedName>
    <alternativeName>
        <fullName evidence="8">Gamma-glutamyl kinase</fullName>
        <shortName evidence="8">GK</shortName>
    </alternativeName>
</protein>
<dbReference type="PROSITE" id="PS00902">
    <property type="entry name" value="GLUTAMATE_5_KINASE"/>
    <property type="match status" value="1"/>
</dbReference>
<evidence type="ECO:0000256" key="4">
    <source>
        <dbReference type="ARBA" id="ARBA00022679"/>
    </source>
</evidence>
<dbReference type="CDD" id="cd21157">
    <property type="entry name" value="PUA_G5K"/>
    <property type="match status" value="1"/>
</dbReference>
<feature type="binding site" evidence="8">
    <location>
        <begin position="173"/>
        <end position="174"/>
    </location>
    <ligand>
        <name>ATP</name>
        <dbReference type="ChEBI" id="CHEBI:30616"/>
    </ligand>
</feature>
<keyword evidence="11" id="KW-1185">Reference proteome</keyword>
<gene>
    <name evidence="8 10" type="primary">proB</name>
    <name evidence="10" type="ORF">ACFOJE_16335</name>
</gene>
<dbReference type="SUPFAM" id="SSF88697">
    <property type="entry name" value="PUA domain-like"/>
    <property type="match status" value="1"/>
</dbReference>
<dbReference type="PIRSF" id="PIRSF000729">
    <property type="entry name" value="GK"/>
    <property type="match status" value="1"/>
</dbReference>
<evidence type="ECO:0000256" key="6">
    <source>
        <dbReference type="ARBA" id="ARBA00022777"/>
    </source>
</evidence>
<comment type="subcellular location">
    <subcellularLocation>
        <location evidence="8">Cytoplasm</location>
    </subcellularLocation>
</comment>
<keyword evidence="7 8" id="KW-0067">ATP-binding</keyword>
<evidence type="ECO:0000259" key="9">
    <source>
        <dbReference type="SMART" id="SM00359"/>
    </source>
</evidence>
<dbReference type="EMBL" id="JBHRSJ010000034">
    <property type="protein sequence ID" value="MFC2973774.1"/>
    <property type="molecule type" value="Genomic_DNA"/>
</dbReference>
<comment type="catalytic activity">
    <reaction evidence="8">
        <text>L-glutamate + ATP = L-glutamyl 5-phosphate + ADP</text>
        <dbReference type="Rhea" id="RHEA:14877"/>
        <dbReference type="ChEBI" id="CHEBI:29985"/>
        <dbReference type="ChEBI" id="CHEBI:30616"/>
        <dbReference type="ChEBI" id="CHEBI:58274"/>
        <dbReference type="ChEBI" id="CHEBI:456216"/>
        <dbReference type="EC" id="2.7.2.11"/>
    </reaction>
</comment>
<feature type="binding site" evidence="8">
    <location>
        <position position="14"/>
    </location>
    <ligand>
        <name>ATP</name>
        <dbReference type="ChEBI" id="CHEBI:30616"/>
    </ligand>
</feature>
<evidence type="ECO:0000256" key="5">
    <source>
        <dbReference type="ARBA" id="ARBA00022741"/>
    </source>
</evidence>
<evidence type="ECO:0000256" key="8">
    <source>
        <dbReference type="HAMAP-Rule" id="MF_00456"/>
    </source>
</evidence>
<accession>A0ABV7AW20</accession>
<keyword evidence="4 8" id="KW-0808">Transferase</keyword>
<evidence type="ECO:0000313" key="10">
    <source>
        <dbReference type="EMBL" id="MFC2973774.1"/>
    </source>
</evidence>
<reference evidence="11" key="1">
    <citation type="journal article" date="2019" name="Int. J. Syst. Evol. Microbiol.">
        <title>The Global Catalogue of Microorganisms (GCM) 10K type strain sequencing project: providing services to taxonomists for standard genome sequencing and annotation.</title>
        <authorList>
            <consortium name="The Broad Institute Genomics Platform"/>
            <consortium name="The Broad Institute Genome Sequencing Center for Infectious Disease"/>
            <person name="Wu L."/>
            <person name="Ma J."/>
        </authorList>
    </citation>
    <scope>NUCLEOTIDE SEQUENCE [LARGE SCALE GENOMIC DNA]</scope>
    <source>
        <strain evidence="11">KCTC 62195</strain>
    </source>
</reference>
<dbReference type="InterPro" id="IPR036974">
    <property type="entry name" value="PUA_sf"/>
</dbReference>
<dbReference type="EC" id="2.7.2.11" evidence="8"/>
<dbReference type="Proteomes" id="UP001595457">
    <property type="component" value="Unassembled WGS sequence"/>
</dbReference>
<dbReference type="Gene3D" id="2.30.130.10">
    <property type="entry name" value="PUA domain"/>
    <property type="match status" value="1"/>
</dbReference>
<keyword evidence="5 8" id="KW-0547">Nucleotide-binding</keyword>
<dbReference type="SMART" id="SM00359">
    <property type="entry name" value="PUA"/>
    <property type="match status" value="1"/>
</dbReference>
<feature type="domain" description="PUA" evidence="9">
    <location>
        <begin position="281"/>
        <end position="364"/>
    </location>
</feature>
<dbReference type="Pfam" id="PF00696">
    <property type="entry name" value="AA_kinase"/>
    <property type="match status" value="1"/>
</dbReference>
<evidence type="ECO:0000256" key="7">
    <source>
        <dbReference type="ARBA" id="ARBA00022840"/>
    </source>
</evidence>
<dbReference type="InterPro" id="IPR036393">
    <property type="entry name" value="AceGlu_kinase-like_sf"/>
</dbReference>
<comment type="caution">
    <text evidence="8">Lacks conserved residue(s) required for the propagation of feature annotation.</text>
</comment>
<dbReference type="Gene3D" id="3.40.1160.10">
    <property type="entry name" value="Acetylglutamate kinase-like"/>
    <property type="match status" value="2"/>
</dbReference>
<keyword evidence="6 8" id="KW-0418">Kinase</keyword>
<dbReference type="InterPro" id="IPR041739">
    <property type="entry name" value="G5K_ProB"/>
</dbReference>
<dbReference type="InterPro" id="IPR001057">
    <property type="entry name" value="Glu/AcGlu_kinase"/>
</dbReference>
<dbReference type="InterPro" id="IPR005715">
    <property type="entry name" value="Glu_5kinase/COase_Synthase"/>
</dbReference>
<dbReference type="PANTHER" id="PTHR43654:SF1">
    <property type="entry name" value="ISOPENTENYL PHOSPHATE KINASE"/>
    <property type="match status" value="1"/>
</dbReference>
<dbReference type="Pfam" id="PF01472">
    <property type="entry name" value="PUA"/>
    <property type="match status" value="1"/>
</dbReference>
<proteinExistence type="inferred from homology"/>
<dbReference type="PANTHER" id="PTHR43654">
    <property type="entry name" value="GLUTAMATE 5-KINASE"/>
    <property type="match status" value="1"/>
</dbReference>
<dbReference type="PROSITE" id="PS50890">
    <property type="entry name" value="PUA"/>
    <property type="match status" value="1"/>
</dbReference>
<comment type="pathway">
    <text evidence="8">Amino-acid biosynthesis; L-proline biosynthesis; L-glutamate 5-semialdehyde from L-glutamate: step 1/2.</text>
</comment>
<dbReference type="SUPFAM" id="SSF53633">
    <property type="entry name" value="Carbamate kinase-like"/>
    <property type="match status" value="1"/>
</dbReference>
<evidence type="ECO:0000256" key="2">
    <source>
        <dbReference type="ARBA" id="ARBA00022605"/>
    </source>
</evidence>
<organism evidence="10 11">
    <name type="scientific">Azotobacter bryophylli</name>
    <dbReference type="NCBI Taxonomy" id="1986537"/>
    <lineage>
        <taxon>Bacteria</taxon>
        <taxon>Pseudomonadati</taxon>
        <taxon>Pseudomonadota</taxon>
        <taxon>Gammaproteobacteria</taxon>
        <taxon>Pseudomonadales</taxon>
        <taxon>Pseudomonadaceae</taxon>
        <taxon>Azotobacter</taxon>
    </lineage>
</organism>
<name>A0ABV7AW20_9GAMM</name>
<dbReference type="CDD" id="cd04242">
    <property type="entry name" value="AAK_G5K_ProB"/>
    <property type="match status" value="1"/>
</dbReference>
<evidence type="ECO:0000313" key="11">
    <source>
        <dbReference type="Proteomes" id="UP001595457"/>
    </source>
</evidence>
<feature type="binding site" evidence="8">
    <location>
        <position position="153"/>
    </location>
    <ligand>
        <name>substrate</name>
    </ligand>
</feature>
<comment type="caution">
    <text evidence="10">The sequence shown here is derived from an EMBL/GenBank/DDBJ whole genome shotgun (WGS) entry which is preliminary data.</text>
</comment>
<dbReference type="InterPro" id="IPR015947">
    <property type="entry name" value="PUA-like_sf"/>
</dbReference>